<dbReference type="PROSITE" id="PS00018">
    <property type="entry name" value="EF_HAND_1"/>
    <property type="match status" value="1"/>
</dbReference>
<accession>A0AAN7S5N6</accession>
<comment type="catalytic activity">
    <reaction evidence="15">
        <text>N(4)-[alpha-D-mannosyl-(1-&gt;2)-alpha-D-mannosyl-(glycan)]-L-asparaginyl-[protein] + UDP-N-acetyl-alpha-D-glucosamine = N(4)-[6-(N-acetyl-alpha-D-glucosaminyl-1-phospho)-alpha-D-mannosyl-(1-&gt;2)-alpha-D-mannosyl-(glycan)]-L-asparaginyl-[protein] + UMP + H(+)</text>
        <dbReference type="Rhea" id="RHEA:13581"/>
        <dbReference type="Rhea" id="RHEA-COMP:14507"/>
        <dbReference type="Rhea" id="RHEA-COMP:14508"/>
        <dbReference type="ChEBI" id="CHEBI:15378"/>
        <dbReference type="ChEBI" id="CHEBI:57705"/>
        <dbReference type="ChEBI" id="CHEBI:57865"/>
        <dbReference type="ChEBI" id="CHEBI:140357"/>
        <dbReference type="ChEBI" id="CHEBI:140369"/>
        <dbReference type="EC" id="2.7.8.17"/>
    </reaction>
</comment>
<evidence type="ECO:0000256" key="3">
    <source>
        <dbReference type="ARBA" id="ARBA00007583"/>
    </source>
</evidence>
<protein>
    <recommendedName>
        <fullName evidence="18">N-acetylglucosamine-1-phosphotransferase subunits alpha/beta</fullName>
        <ecNumber evidence="17">2.7.8.17</ecNumber>
    </recommendedName>
    <alternativeName>
        <fullName evidence="21">GlcNAc-1-phosphotransferase subunits alpha/beta</fullName>
    </alternativeName>
    <alternativeName>
        <fullName evidence="20">Stealth protein GNPTAB</fullName>
    </alternativeName>
    <alternativeName>
        <fullName evidence="19">UDP-N-acetylglucosamine-1-phosphotransferase subunits alpha/beta</fullName>
    </alternativeName>
</protein>
<dbReference type="PANTHER" id="PTHR24045:SF0">
    <property type="entry name" value="N-ACETYLGLUCOSAMINE-1-PHOSPHOTRANSFERASE SUBUNITS ALPHA_BETA"/>
    <property type="match status" value="1"/>
</dbReference>
<keyword evidence="22" id="KW-0175">Coiled coil</keyword>
<evidence type="ECO:0000259" key="27">
    <source>
        <dbReference type="PROSITE" id="PS51912"/>
    </source>
</evidence>
<evidence type="ECO:0000256" key="16">
    <source>
        <dbReference type="ARBA" id="ARBA00057240"/>
    </source>
</evidence>
<evidence type="ECO:0000259" key="26">
    <source>
        <dbReference type="PROSITE" id="PS50258"/>
    </source>
</evidence>
<evidence type="ECO:0000256" key="17">
    <source>
        <dbReference type="ARBA" id="ARBA00066709"/>
    </source>
</evidence>
<proteinExistence type="inferred from homology"/>
<keyword evidence="10 24" id="KW-1133">Transmembrane helix</keyword>
<feature type="region of interest" description="Disordered" evidence="23">
    <location>
        <begin position="945"/>
        <end position="968"/>
    </location>
</feature>
<dbReference type="Pfam" id="PF00066">
    <property type="entry name" value="Notch"/>
    <property type="match status" value="2"/>
</dbReference>
<dbReference type="CDD" id="cd21600">
    <property type="entry name" value="RRM2_GNPTAB"/>
    <property type="match status" value="1"/>
</dbReference>
<dbReference type="Pfam" id="PF17101">
    <property type="entry name" value="Stealth_CR1"/>
    <property type="match status" value="1"/>
</dbReference>
<dbReference type="InterPro" id="IPR047141">
    <property type="entry name" value="Stealth"/>
</dbReference>
<evidence type="ECO:0000256" key="4">
    <source>
        <dbReference type="ARBA" id="ARBA00022679"/>
    </source>
</evidence>
<comment type="function">
    <text evidence="16">Catalyzes the formation of mannose 6-phosphate (M6P) markers on high mannose type oligosaccharides in the Golgi apparatus. M6P residues are required to bind to the M6P receptors (MPR), which mediate the vesicular transport of lysosomal enzymes to the endosomal/prelysosomal compartment.</text>
</comment>
<dbReference type="Pfam" id="PF17103">
    <property type="entry name" value="Stealth_CR4"/>
    <property type="match status" value="1"/>
</dbReference>
<keyword evidence="8" id="KW-0106">Calcium</keyword>
<dbReference type="InterPro" id="IPR031357">
    <property type="entry name" value="Stealth_CR3"/>
</dbReference>
<evidence type="ECO:0000256" key="2">
    <source>
        <dbReference type="ARBA" id="ARBA00004614"/>
    </source>
</evidence>
<feature type="region of interest" description="Disordered" evidence="23">
    <location>
        <begin position="95"/>
        <end position="119"/>
    </location>
</feature>
<dbReference type="Pfam" id="PF17102">
    <property type="entry name" value="Stealth_CR3"/>
    <property type="match status" value="1"/>
</dbReference>
<evidence type="ECO:0000256" key="19">
    <source>
        <dbReference type="ARBA" id="ARBA00078196"/>
    </source>
</evidence>
<comment type="caution">
    <text evidence="28">The sequence shown here is derived from an EMBL/GenBank/DDBJ whole genome shotgun (WGS) entry which is preliminary data.</text>
</comment>
<dbReference type="CDD" id="cd01650">
    <property type="entry name" value="RT_nLTR_like"/>
    <property type="match status" value="1"/>
</dbReference>
<feature type="domain" description="DMAP1-binding" evidence="27">
    <location>
        <begin position="891"/>
        <end position="992"/>
    </location>
</feature>
<organism evidence="28 29">
    <name type="scientific">Mycteria americana</name>
    <name type="common">Wood stork</name>
    <dbReference type="NCBI Taxonomy" id="33587"/>
    <lineage>
        <taxon>Eukaryota</taxon>
        <taxon>Metazoa</taxon>
        <taxon>Chordata</taxon>
        <taxon>Craniata</taxon>
        <taxon>Vertebrata</taxon>
        <taxon>Euteleostomi</taxon>
        <taxon>Archelosauria</taxon>
        <taxon>Archosauria</taxon>
        <taxon>Dinosauria</taxon>
        <taxon>Saurischia</taxon>
        <taxon>Theropoda</taxon>
        <taxon>Coelurosauria</taxon>
        <taxon>Aves</taxon>
        <taxon>Neognathae</taxon>
        <taxon>Neoaves</taxon>
        <taxon>Aequornithes</taxon>
        <taxon>Ciconiiformes</taxon>
        <taxon>Ciconiidae</taxon>
        <taxon>Mycteria</taxon>
    </lineage>
</organism>
<dbReference type="SMART" id="SM00004">
    <property type="entry name" value="NL"/>
    <property type="match status" value="2"/>
</dbReference>
<evidence type="ECO:0000256" key="8">
    <source>
        <dbReference type="ARBA" id="ARBA00022837"/>
    </source>
</evidence>
<evidence type="ECO:0000256" key="22">
    <source>
        <dbReference type="SAM" id="Coils"/>
    </source>
</evidence>
<evidence type="ECO:0000256" key="24">
    <source>
        <dbReference type="SAM" id="Phobius"/>
    </source>
</evidence>
<dbReference type="InterPro" id="IPR010506">
    <property type="entry name" value="DMAP1-bd"/>
</dbReference>
<keyword evidence="7" id="KW-0677">Repeat</keyword>
<evidence type="ECO:0000256" key="13">
    <source>
        <dbReference type="ARBA" id="ARBA00023157"/>
    </source>
</evidence>
<dbReference type="InterPro" id="IPR000477">
    <property type="entry name" value="RT_dom"/>
</dbReference>
<evidence type="ECO:0000256" key="21">
    <source>
        <dbReference type="ARBA" id="ARBA00082117"/>
    </source>
</evidence>
<dbReference type="Pfam" id="PF11380">
    <property type="entry name" value="Stealth_CR2"/>
    <property type="match status" value="1"/>
</dbReference>
<evidence type="ECO:0000313" key="29">
    <source>
        <dbReference type="Proteomes" id="UP001333110"/>
    </source>
</evidence>
<dbReference type="InterPro" id="IPR031356">
    <property type="entry name" value="Stealth_CR4"/>
</dbReference>
<evidence type="ECO:0000256" key="12">
    <source>
        <dbReference type="ARBA" id="ARBA00023136"/>
    </source>
</evidence>
<evidence type="ECO:0000256" key="15">
    <source>
        <dbReference type="ARBA" id="ARBA00050775"/>
    </source>
</evidence>
<feature type="transmembrane region" description="Helical" evidence="24">
    <location>
        <begin position="1602"/>
        <end position="1627"/>
    </location>
</feature>
<evidence type="ECO:0000256" key="7">
    <source>
        <dbReference type="ARBA" id="ARBA00022737"/>
    </source>
</evidence>
<keyword evidence="11" id="KW-0333">Golgi apparatus</keyword>
<dbReference type="PROSITE" id="PS50258">
    <property type="entry name" value="LNR"/>
    <property type="match status" value="1"/>
</dbReference>
<dbReference type="Proteomes" id="UP001333110">
    <property type="component" value="Unassembled WGS sequence"/>
</dbReference>
<comment type="similarity">
    <text evidence="3">Belongs to the stealth family.</text>
</comment>
<dbReference type="FunFam" id="3.30.300.320:FF:000002">
    <property type="entry name" value="N-acetylglucosamine-1-phosphotransferase subunits alpha/beta isoform X1"/>
    <property type="match status" value="1"/>
</dbReference>
<feature type="compositionally biased region" description="Low complexity" evidence="23">
    <location>
        <begin position="95"/>
        <end position="116"/>
    </location>
</feature>
<feature type="domain" description="LNR" evidence="26">
    <location>
        <begin position="630"/>
        <end position="665"/>
    </location>
</feature>
<dbReference type="GO" id="GO:0003976">
    <property type="term" value="F:UDP-N-acetylglucosamine-lysosomal-enzyme N-acetylglucosaminephosphotransferase activity"/>
    <property type="evidence" value="ECO:0007669"/>
    <property type="project" value="UniProtKB-EC"/>
</dbReference>
<dbReference type="InterPro" id="IPR021520">
    <property type="entry name" value="Stealth_CR2"/>
</dbReference>
<dbReference type="EMBL" id="JAUNZN010000001">
    <property type="protein sequence ID" value="KAK4829580.1"/>
    <property type="molecule type" value="Genomic_DNA"/>
</dbReference>
<evidence type="ECO:0000313" key="28">
    <source>
        <dbReference type="EMBL" id="KAK4829580.1"/>
    </source>
</evidence>
<dbReference type="SUPFAM" id="SSF56672">
    <property type="entry name" value="DNA/RNA polymerases"/>
    <property type="match status" value="1"/>
</dbReference>
<evidence type="ECO:0000256" key="11">
    <source>
        <dbReference type="ARBA" id="ARBA00023034"/>
    </source>
</evidence>
<dbReference type="Gene3D" id="3.30.300.320">
    <property type="match status" value="1"/>
</dbReference>
<dbReference type="InterPro" id="IPR031358">
    <property type="entry name" value="Stealth_CR1"/>
</dbReference>
<feature type="coiled-coil region" evidence="22">
    <location>
        <begin position="219"/>
        <end position="246"/>
    </location>
</feature>
<dbReference type="GO" id="GO:0046835">
    <property type="term" value="P:carbohydrate phosphorylation"/>
    <property type="evidence" value="ECO:0007669"/>
    <property type="project" value="TreeGrafter"/>
</dbReference>
<dbReference type="PANTHER" id="PTHR24045">
    <property type="match status" value="1"/>
</dbReference>
<feature type="compositionally biased region" description="Basic and acidic residues" evidence="23">
    <location>
        <begin position="945"/>
        <end position="957"/>
    </location>
</feature>
<evidence type="ECO:0000256" key="14">
    <source>
        <dbReference type="ARBA" id="ARBA00023180"/>
    </source>
</evidence>
<keyword evidence="5 24" id="KW-0812">Transmembrane</keyword>
<keyword evidence="29" id="KW-1185">Reference proteome</keyword>
<name>A0AAN7S5N6_MYCAM</name>
<keyword evidence="13" id="KW-1015">Disulfide bond</keyword>
<dbReference type="PROSITE" id="PS51912">
    <property type="entry name" value="DMAP1_BIND"/>
    <property type="match status" value="1"/>
</dbReference>
<evidence type="ECO:0000256" key="5">
    <source>
        <dbReference type="ARBA" id="ARBA00022692"/>
    </source>
</evidence>
<dbReference type="Pfam" id="PF06464">
    <property type="entry name" value="DMAP_binding"/>
    <property type="match status" value="1"/>
</dbReference>
<evidence type="ECO:0000259" key="25">
    <source>
        <dbReference type="PROSITE" id="PS50222"/>
    </source>
</evidence>
<evidence type="ECO:0000256" key="18">
    <source>
        <dbReference type="ARBA" id="ARBA00070893"/>
    </source>
</evidence>
<dbReference type="InterPro" id="IPR041536">
    <property type="entry name" value="GNPTAB_reg"/>
</dbReference>
<sequence length="1648" mass="186841">MLLKLLQRQTYTCLSHRYGPCLCLGGLVLMIVSALQFGEVSTAPRRRGVAAPFPLPSSEQPRPSRAEPCRAEPCRAVPSRAVPCRAEPCRAEPSRAVPAGRGARAGGARRSPAAARHGGRGPAVAIGAVSLASWKAAGRQLPLVRPPSPHLSARLARTVRLWAVTPLSCKRQVVLEWSRDQYHVMFDSYRDNVAGKSFQNRLCLPMPIDVVYTWVNGTDVELIKELQQVREQMEEEQKIMREILGKNATEPTKKSEKQLECLLTHCIKVPMLVLDPALPTNVTLKDLLSIHPALQAATNMFFVAKPKNPSTNVTVIVFDSPKDVEAAHSGMLKDNSKQIVWRGYLTTDKEVPGLVLMQDLAFLSGFPTTFKETNQLRTKLPESLASKVKLLQLYSEASVALLQLNNPKGFQELSKQAKKNMTIDGKELTLNPAYLLWDLSSVSQEDIEVLERVQRRATKLVKGLEHKSYEERLRELGLFSLEKWRQRGDIIALYNYLKGGCSESKQDEDISASRFEDNEELRYSLRSIERHAPWVRHIFIVTNGQIPSWLNLDNPRITIVTHQEIFQNVSHLPTFSSPAIESHIHRISGLSQKFIYLNDDVMFGKDVWPDDFYSHSKGQKVYLTWPVPNCAEGCPGSWIKDGYCDKACNNSACDWDGGDCIGNSGGSRYVAGGGAVGGIGNGPPWQFGAGISGVSYCNQGCANSWLADKFCDQACNVLSCGFDAGDCGQDHFEEMYKVTLQLNQTYYVIPKGECLPYFSFSEIAKKGIEGSYSDNPIIRHASVANKWKTIHLIMHSGMNATVIYFNLTFLNKNDEEFKMQVAVEADTREEPKLNTTSMQKSNSDFKTITSIPEAEMIFEDIPEEKRFPRVRRHRNGTKESLHEAVIIPSVNVSLLPEDVQLALQNLDLKLLNGDITQKGFNLSKAALLRPFQFLTTAKSIIGLEKKGGHNHSEDQKSHTGWQKPYNDVNDGKIKTIRANEEAPSKLTGTKGTVVTMNTNKPIYKVKPKSILPAQSMGNKNETREKALNALILRETQKSKHTGNLDTGEDAQGMEGGKGHVQVDINEREGLVGRKLQSYAGSYQGFLPWEKKKYFQDLLDQSWLTGEVPDDWRLASVTPIYKKGRKEDLGNYRPVSLTSVPGKIVEQFILSVLNRHVQANQGIRPSQHGFRKGRSCLTNLISFYDQVTRLVDEGKAVDVICLDFSKAFDTVSHSILLEKLAAHGLGGCTLHWFWAPHYKRDIEVLERVQRRATKLVKGLEHKSDEERLRELGLFSLEKRRLRGDLMALDNYLKGGCREEEESLLKQMSYFTDGKRFGRQLKDTFADSLRYVNKLLNSKFGFTSRKVPAHMPHMIDRTVMQELQDMFPEEFDKTSFHKVRHSEDMQFAFSYFYYLMSAVQPLNISQIFDEVDTDQSGILSDREIRTLATRIHELPLSLQDLTGLEQMLINCSKALPANITQIHVIPPTQEAYYDPNLPPVTKNLVTNCKPVTDRIRKAYKDKTKYRFEIMGEEEIAFKMIRTNVSHVVGQLDDIRKNPRKFVCLNDNIDHNHKDAQTVKAVLRDFYESMFPIPSQFELPREYRNRFLHMHELQEWRAYRDKLKFWTHCVLVTLIVFTVISFFAEQLIALKRKIFPRRRIQKEVGHERIKV</sequence>
<dbReference type="EC" id="2.7.8.17" evidence="17"/>
<dbReference type="Pfam" id="PF00078">
    <property type="entry name" value="RVT_1"/>
    <property type="match status" value="1"/>
</dbReference>
<dbReference type="SMART" id="SM01137">
    <property type="entry name" value="DMAP_binding"/>
    <property type="match status" value="1"/>
</dbReference>
<feature type="domain" description="EF-hand" evidence="25">
    <location>
        <begin position="1397"/>
        <end position="1432"/>
    </location>
</feature>
<evidence type="ECO:0000256" key="6">
    <source>
        <dbReference type="ARBA" id="ARBA00022723"/>
    </source>
</evidence>
<dbReference type="InterPro" id="IPR002048">
    <property type="entry name" value="EF_hand_dom"/>
</dbReference>
<comment type="subcellular location">
    <subcellularLocation>
        <location evidence="2">Golgi apparatus membrane</location>
        <topology evidence="2">Single-pass type I membrane protein</topology>
    </subcellularLocation>
    <subcellularLocation>
        <location evidence="1">Golgi apparatus membrane</location>
        <topology evidence="1">Single-pass type II membrane protein</topology>
    </subcellularLocation>
</comment>
<dbReference type="GO" id="GO:0005509">
    <property type="term" value="F:calcium ion binding"/>
    <property type="evidence" value="ECO:0007669"/>
    <property type="project" value="InterPro"/>
</dbReference>
<keyword evidence="6" id="KW-0479">Metal-binding</keyword>
<dbReference type="PROSITE" id="PS50222">
    <property type="entry name" value="EF_HAND_2"/>
    <property type="match status" value="1"/>
</dbReference>
<keyword evidence="14" id="KW-0325">Glycoprotein</keyword>
<keyword evidence="12 24" id="KW-0472">Membrane</keyword>
<evidence type="ECO:0000256" key="1">
    <source>
        <dbReference type="ARBA" id="ARBA00004323"/>
    </source>
</evidence>
<keyword evidence="9" id="KW-0735">Signal-anchor</keyword>
<evidence type="ECO:0000256" key="23">
    <source>
        <dbReference type="SAM" id="MobiDB-lite"/>
    </source>
</evidence>
<dbReference type="GO" id="GO:0016256">
    <property type="term" value="P:N-glycan processing to lysosome"/>
    <property type="evidence" value="ECO:0007669"/>
    <property type="project" value="TreeGrafter"/>
</dbReference>
<feature type="transmembrane region" description="Helical" evidence="24">
    <location>
        <begin position="21"/>
        <end position="38"/>
    </location>
</feature>
<keyword evidence="4" id="KW-0808">Transferase</keyword>
<dbReference type="CDD" id="cd21599">
    <property type="entry name" value="RRM1_GNPTAB"/>
    <property type="match status" value="1"/>
</dbReference>
<evidence type="ECO:0000256" key="10">
    <source>
        <dbReference type="ARBA" id="ARBA00022989"/>
    </source>
</evidence>
<dbReference type="Pfam" id="PF18440">
    <property type="entry name" value="GlcNAc-1_reg"/>
    <property type="match status" value="1"/>
</dbReference>
<dbReference type="InterPro" id="IPR018247">
    <property type="entry name" value="EF_Hand_1_Ca_BS"/>
</dbReference>
<reference evidence="28 29" key="1">
    <citation type="journal article" date="2023" name="J. Hered.">
        <title>Chromosome-level genome of the wood stork (Mycteria americana) provides insight into avian chromosome evolution.</title>
        <authorList>
            <person name="Flamio R. Jr."/>
            <person name="Ramstad K.M."/>
        </authorList>
    </citation>
    <scope>NUCLEOTIDE SEQUENCE [LARGE SCALE GENOMIC DNA]</scope>
    <source>
        <strain evidence="28">JAX WOST 10</strain>
    </source>
</reference>
<evidence type="ECO:0000256" key="9">
    <source>
        <dbReference type="ARBA" id="ARBA00022968"/>
    </source>
</evidence>
<dbReference type="InterPro" id="IPR043502">
    <property type="entry name" value="DNA/RNA_pol_sf"/>
</dbReference>
<gene>
    <name evidence="28" type="ORF">QYF61_005680</name>
</gene>
<evidence type="ECO:0000256" key="20">
    <source>
        <dbReference type="ARBA" id="ARBA00079995"/>
    </source>
</evidence>
<dbReference type="GO" id="GO:0000139">
    <property type="term" value="C:Golgi membrane"/>
    <property type="evidence" value="ECO:0007669"/>
    <property type="project" value="UniProtKB-SubCell"/>
</dbReference>
<dbReference type="InterPro" id="IPR000800">
    <property type="entry name" value="Notch_dom"/>
</dbReference>